<keyword evidence="6" id="KW-0732">Signal</keyword>
<feature type="chain" id="PRO_5038597517" description="N-acetylmuramoyl-L-alanine amidase" evidence="6">
    <location>
        <begin position="20"/>
        <end position="508"/>
    </location>
</feature>
<evidence type="ECO:0000256" key="2">
    <source>
        <dbReference type="ARBA" id="ARBA00011901"/>
    </source>
</evidence>
<dbReference type="GO" id="GO:0009254">
    <property type="term" value="P:peptidoglycan turnover"/>
    <property type="evidence" value="ECO:0007669"/>
    <property type="project" value="TreeGrafter"/>
</dbReference>
<feature type="signal peptide" evidence="6">
    <location>
        <begin position="1"/>
        <end position="19"/>
    </location>
</feature>
<dbReference type="EC" id="3.5.1.28" evidence="2"/>
<keyword evidence="9" id="KW-1185">Reference proteome</keyword>
<dbReference type="GO" id="GO:0009253">
    <property type="term" value="P:peptidoglycan catabolic process"/>
    <property type="evidence" value="ECO:0007669"/>
    <property type="project" value="InterPro"/>
</dbReference>
<feature type="domain" description="N-acetylmuramoyl-L-alanine amidase" evidence="7">
    <location>
        <begin position="246"/>
        <end position="384"/>
    </location>
</feature>
<feature type="compositionally biased region" description="Basic and acidic residues" evidence="5">
    <location>
        <begin position="82"/>
        <end position="96"/>
    </location>
</feature>
<evidence type="ECO:0000313" key="8">
    <source>
        <dbReference type="EMBL" id="PZG24192.1"/>
    </source>
</evidence>
<dbReference type="GO" id="GO:0071555">
    <property type="term" value="P:cell wall organization"/>
    <property type="evidence" value="ECO:0007669"/>
    <property type="project" value="UniProtKB-KW"/>
</dbReference>
<feature type="compositionally biased region" description="Basic and acidic residues" evidence="5">
    <location>
        <begin position="452"/>
        <end position="466"/>
    </location>
</feature>
<gene>
    <name evidence="8" type="ORF">C1I98_35815</name>
</gene>
<feature type="region of interest" description="Disordered" evidence="5">
    <location>
        <begin position="82"/>
        <end position="112"/>
    </location>
</feature>
<evidence type="ECO:0000256" key="6">
    <source>
        <dbReference type="SAM" id="SignalP"/>
    </source>
</evidence>
<feature type="region of interest" description="Disordered" evidence="5">
    <location>
        <begin position="420"/>
        <end position="472"/>
    </location>
</feature>
<organism evidence="8 9">
    <name type="scientific">Spongiactinospora gelatinilytica</name>
    <dbReference type="NCBI Taxonomy" id="2666298"/>
    <lineage>
        <taxon>Bacteria</taxon>
        <taxon>Bacillati</taxon>
        <taxon>Actinomycetota</taxon>
        <taxon>Actinomycetes</taxon>
        <taxon>Streptosporangiales</taxon>
        <taxon>Streptosporangiaceae</taxon>
        <taxon>Spongiactinospora</taxon>
    </lineage>
</organism>
<dbReference type="InterPro" id="IPR036505">
    <property type="entry name" value="Amidase/PGRP_sf"/>
</dbReference>
<dbReference type="SMART" id="SM00644">
    <property type="entry name" value="Ami_2"/>
    <property type="match status" value="1"/>
</dbReference>
<evidence type="ECO:0000256" key="3">
    <source>
        <dbReference type="ARBA" id="ARBA00022801"/>
    </source>
</evidence>
<dbReference type="SUPFAM" id="SSF53955">
    <property type="entry name" value="Lysozyme-like"/>
    <property type="match status" value="1"/>
</dbReference>
<comment type="caution">
    <text evidence="8">The sequence shown here is derived from an EMBL/GenBank/DDBJ whole genome shotgun (WGS) entry which is preliminary data.</text>
</comment>
<dbReference type="Proteomes" id="UP000248544">
    <property type="component" value="Unassembled WGS sequence"/>
</dbReference>
<accession>A0A2W2EIN2</accession>
<dbReference type="Gene3D" id="1.10.530.10">
    <property type="match status" value="1"/>
</dbReference>
<proteinExistence type="predicted"/>
<evidence type="ECO:0000256" key="1">
    <source>
        <dbReference type="ARBA" id="ARBA00001561"/>
    </source>
</evidence>
<dbReference type="InterPro" id="IPR023346">
    <property type="entry name" value="Lysozyme-like_dom_sf"/>
</dbReference>
<feature type="non-terminal residue" evidence="8">
    <location>
        <position position="508"/>
    </location>
</feature>
<dbReference type="PANTHER" id="PTHR30417:SF1">
    <property type="entry name" value="N-ACETYLMURAMOYL-L-ALANINE AMIDASE AMID"/>
    <property type="match status" value="1"/>
</dbReference>
<evidence type="ECO:0000256" key="5">
    <source>
        <dbReference type="SAM" id="MobiDB-lite"/>
    </source>
</evidence>
<dbReference type="PANTHER" id="PTHR30417">
    <property type="entry name" value="N-ACETYLMURAMOYL-L-ALANINE AMIDASE AMID"/>
    <property type="match status" value="1"/>
</dbReference>
<dbReference type="InterPro" id="IPR051206">
    <property type="entry name" value="NAMLAA_amidase_2"/>
</dbReference>
<keyword evidence="3" id="KW-0378">Hydrolase</keyword>
<sequence length="508" mass="54706">MRRVSLAAAVAVASFLALPATGLAEDRQATYRQAAREYGVPESVLLAVSYLNSRWDTHGWLPSASGGYGPMHLVDAEAVRGAGHGETDRRGDERRGPLRVPPAPAAAPSPGSATLREAAALTGLPATALRSQAAANIHGGAALLAERQRRLRLPLSPDPAAWYTALASYATPGSPATGFADEVLATIRTGMARTTDDGHAVRLTATPVPPAPPAARRRGASAAECPSSLSCDWIPAAYRRTGKGAYGNHDRSHGPREIDYIIVHDGEATYDTMTRLVADPKYVSWHYTLRSSDGQVAQHVRGRDVAWHSGNWYVNARSIGLEHEGYLAQGGAWYTEAMYRASAKLVKYLAARHDIPLDREHILGHDNVPGITPAHVKGMHDDPGPYWDWAHYFDLLGAPLHGHGEDPPRINAAAGEEYEQWPPDAGWDEGDPTGPHEEAEAGEPDPTGDAYHGPDDPLLRGDERRASGGTVMILPSYDRHRPYFTGCDKKRPAAPCPSRGAASVWLYT</sequence>
<dbReference type="Gene3D" id="3.40.80.10">
    <property type="entry name" value="Peptidoglycan recognition protein-like"/>
    <property type="match status" value="1"/>
</dbReference>
<dbReference type="RefSeq" id="WP_111171737.1">
    <property type="nucleotide sequence ID" value="NZ_POUA01000506.1"/>
</dbReference>
<dbReference type="CDD" id="cd06583">
    <property type="entry name" value="PGRP"/>
    <property type="match status" value="1"/>
</dbReference>
<evidence type="ECO:0000256" key="4">
    <source>
        <dbReference type="ARBA" id="ARBA00023316"/>
    </source>
</evidence>
<protein>
    <recommendedName>
        <fullName evidence="2">N-acetylmuramoyl-L-alanine amidase</fullName>
        <ecNumber evidence="2">3.5.1.28</ecNumber>
    </recommendedName>
</protein>
<dbReference type="SUPFAM" id="SSF55846">
    <property type="entry name" value="N-acetylmuramoyl-L-alanine amidase-like"/>
    <property type="match status" value="1"/>
</dbReference>
<reference evidence="8 9" key="1">
    <citation type="submission" date="2018-01" db="EMBL/GenBank/DDBJ databases">
        <title>Draft genome sequence of Sphaerisporangium sp. 7K107.</title>
        <authorList>
            <person name="Sahin N."/>
            <person name="Saygin H."/>
            <person name="Ay H."/>
        </authorList>
    </citation>
    <scope>NUCLEOTIDE SEQUENCE [LARGE SCALE GENOMIC DNA]</scope>
    <source>
        <strain evidence="8 9">7K107</strain>
    </source>
</reference>
<comment type="catalytic activity">
    <reaction evidence="1">
        <text>Hydrolyzes the link between N-acetylmuramoyl residues and L-amino acid residues in certain cell-wall glycopeptides.</text>
        <dbReference type="EC" id="3.5.1.28"/>
    </reaction>
</comment>
<evidence type="ECO:0000313" key="9">
    <source>
        <dbReference type="Proteomes" id="UP000248544"/>
    </source>
</evidence>
<dbReference type="EMBL" id="POUA01000506">
    <property type="protein sequence ID" value="PZG24192.1"/>
    <property type="molecule type" value="Genomic_DNA"/>
</dbReference>
<dbReference type="GO" id="GO:0008745">
    <property type="term" value="F:N-acetylmuramoyl-L-alanine amidase activity"/>
    <property type="evidence" value="ECO:0007669"/>
    <property type="project" value="UniProtKB-EC"/>
</dbReference>
<dbReference type="AlphaFoldDB" id="A0A2W2EIN2"/>
<name>A0A2W2EIN2_9ACTN</name>
<dbReference type="FunFam" id="3.40.80.10:FF:000006">
    <property type="entry name" value="N-acetylmuramoyl-L-alanine amidase"/>
    <property type="match status" value="1"/>
</dbReference>
<dbReference type="Pfam" id="PF01510">
    <property type="entry name" value="Amidase_2"/>
    <property type="match status" value="1"/>
</dbReference>
<dbReference type="InterPro" id="IPR002502">
    <property type="entry name" value="Amidase_domain"/>
</dbReference>
<evidence type="ECO:0000259" key="7">
    <source>
        <dbReference type="SMART" id="SM00644"/>
    </source>
</evidence>
<keyword evidence="4" id="KW-0961">Cell wall biogenesis/degradation</keyword>
<feature type="region of interest" description="Disordered" evidence="5">
    <location>
        <begin position="202"/>
        <end position="221"/>
    </location>
</feature>